<evidence type="ECO:0000313" key="8">
    <source>
        <dbReference type="Proteomes" id="UP000305887"/>
    </source>
</evidence>
<evidence type="ECO:0000256" key="6">
    <source>
        <dbReference type="SAM" id="Phobius"/>
    </source>
</evidence>
<comment type="caution">
    <text evidence="7">The sequence shown here is derived from an EMBL/GenBank/DDBJ whole genome shotgun (WGS) entry which is preliminary data.</text>
</comment>
<name>A0A5C4N8I9_9RHOB</name>
<dbReference type="InterPro" id="IPR005496">
    <property type="entry name" value="Integral_membrane_TerC"/>
</dbReference>
<evidence type="ECO:0000256" key="1">
    <source>
        <dbReference type="ARBA" id="ARBA00004141"/>
    </source>
</evidence>
<feature type="transmembrane region" description="Helical" evidence="6">
    <location>
        <begin position="190"/>
        <end position="209"/>
    </location>
</feature>
<dbReference type="PANTHER" id="PTHR30238">
    <property type="entry name" value="MEMBRANE BOUND PREDICTED REDOX MODULATOR"/>
    <property type="match status" value="1"/>
</dbReference>
<reference evidence="7 8" key="1">
    <citation type="submission" date="2019-06" db="EMBL/GenBank/DDBJ databases">
        <title>YIM 131921 draft genome.</title>
        <authorList>
            <person name="Jiang L."/>
        </authorList>
    </citation>
    <scope>NUCLEOTIDE SEQUENCE [LARGE SCALE GENOMIC DNA]</scope>
    <source>
        <strain evidence="7 8">YIM 131921</strain>
    </source>
</reference>
<dbReference type="Pfam" id="PF03741">
    <property type="entry name" value="TerC"/>
    <property type="match status" value="1"/>
</dbReference>
<feature type="transmembrane region" description="Helical" evidence="6">
    <location>
        <begin position="12"/>
        <end position="37"/>
    </location>
</feature>
<comment type="similarity">
    <text evidence="2">Belongs to the TerC family.</text>
</comment>
<evidence type="ECO:0000256" key="5">
    <source>
        <dbReference type="ARBA" id="ARBA00023136"/>
    </source>
</evidence>
<keyword evidence="4 6" id="KW-1133">Transmembrane helix</keyword>
<sequence length="251" mass="27191">MIELLYDPAAWASFLTLSVLEIVLGVDNVIFLSIISARLPEHQRARARFIGLMLALVMRVLLLLSIAWIIGLTEPFVTIAGFELSWRDVILIGGGLFLLYKGATEIFQDVEGNGGHHGAETVVHASFAAVIAQIVVLDLVFSLDSVITAVGIADHIPVMVAAIVLAILVMMVAANPIANFIENHPSTKMLALAFLVMVGMALVADGFHYHFERGFIYAAMVFAGAVEALNLWKQKRSRRLAAQADRGTPTA</sequence>
<dbReference type="AlphaFoldDB" id="A0A5C4N8I9"/>
<feature type="transmembrane region" description="Helical" evidence="6">
    <location>
        <begin position="215"/>
        <end position="232"/>
    </location>
</feature>
<keyword evidence="8" id="KW-1185">Reference proteome</keyword>
<feature type="transmembrane region" description="Helical" evidence="6">
    <location>
        <begin position="155"/>
        <end position="178"/>
    </location>
</feature>
<evidence type="ECO:0000256" key="2">
    <source>
        <dbReference type="ARBA" id="ARBA00007511"/>
    </source>
</evidence>
<evidence type="ECO:0000256" key="3">
    <source>
        <dbReference type="ARBA" id="ARBA00022692"/>
    </source>
</evidence>
<dbReference type="RefSeq" id="WP_139074904.1">
    <property type="nucleotide sequence ID" value="NZ_VDFU01000001.1"/>
</dbReference>
<organism evidence="7 8">
    <name type="scientific">Rubellimicrobium rubrum</name>
    <dbReference type="NCBI Taxonomy" id="2585369"/>
    <lineage>
        <taxon>Bacteria</taxon>
        <taxon>Pseudomonadati</taxon>
        <taxon>Pseudomonadota</taxon>
        <taxon>Alphaproteobacteria</taxon>
        <taxon>Rhodobacterales</taxon>
        <taxon>Roseobacteraceae</taxon>
        <taxon>Rubellimicrobium</taxon>
    </lineage>
</organism>
<dbReference type="EMBL" id="VDFU01000001">
    <property type="protein sequence ID" value="TNC52980.1"/>
    <property type="molecule type" value="Genomic_DNA"/>
</dbReference>
<proteinExistence type="inferred from homology"/>
<evidence type="ECO:0000313" key="7">
    <source>
        <dbReference type="EMBL" id="TNC52980.1"/>
    </source>
</evidence>
<keyword evidence="5 6" id="KW-0472">Membrane</keyword>
<gene>
    <name evidence="7" type="ORF">FHG66_01435</name>
</gene>
<evidence type="ECO:0000256" key="4">
    <source>
        <dbReference type="ARBA" id="ARBA00022989"/>
    </source>
</evidence>
<dbReference type="Proteomes" id="UP000305887">
    <property type="component" value="Unassembled WGS sequence"/>
</dbReference>
<feature type="transmembrane region" description="Helical" evidence="6">
    <location>
        <begin position="49"/>
        <end position="70"/>
    </location>
</feature>
<dbReference type="GO" id="GO:0016020">
    <property type="term" value="C:membrane"/>
    <property type="evidence" value="ECO:0007669"/>
    <property type="project" value="UniProtKB-SubCell"/>
</dbReference>
<feature type="transmembrane region" description="Helical" evidence="6">
    <location>
        <begin position="76"/>
        <end position="100"/>
    </location>
</feature>
<comment type="subcellular location">
    <subcellularLocation>
        <location evidence="1">Membrane</location>
        <topology evidence="1">Multi-pass membrane protein</topology>
    </subcellularLocation>
</comment>
<accession>A0A5C4N8I9</accession>
<protein>
    <submittedName>
        <fullName evidence="7">TerC family protein</fullName>
    </submittedName>
</protein>
<dbReference type="PANTHER" id="PTHR30238:SF4">
    <property type="entry name" value="SLL1022 PROTEIN"/>
    <property type="match status" value="1"/>
</dbReference>
<feature type="transmembrane region" description="Helical" evidence="6">
    <location>
        <begin position="121"/>
        <end position="143"/>
    </location>
</feature>
<dbReference type="OrthoDB" id="9805314at2"/>
<keyword evidence="3 6" id="KW-0812">Transmembrane</keyword>